<evidence type="ECO:0000313" key="11">
    <source>
        <dbReference type="Proteomes" id="UP000001811"/>
    </source>
</evidence>
<dbReference type="InterPro" id="IPR010920">
    <property type="entry name" value="LSM_dom_sf"/>
</dbReference>
<dbReference type="GO" id="GO:0030532">
    <property type="term" value="C:small nuclear ribonucleoprotein complex"/>
    <property type="evidence" value="ECO:0007669"/>
    <property type="project" value="InterPro"/>
</dbReference>
<sequence length="69" mass="7606">MALQNLEEMWTGIPESSKGREKSKPASEDPYISRMFLRGDSVIVVLRDPLITGKQGPLPPPKTCPAPWG</sequence>
<dbReference type="GO" id="GO:0008380">
    <property type="term" value="P:RNA splicing"/>
    <property type="evidence" value="ECO:0007669"/>
    <property type="project" value="UniProtKB-KW"/>
</dbReference>
<dbReference type="Gene3D" id="2.30.30.100">
    <property type="match status" value="1"/>
</dbReference>
<keyword evidence="3 8" id="KW-0963">Cytoplasm</keyword>
<evidence type="ECO:0000256" key="6">
    <source>
        <dbReference type="ARBA" id="ARBA00023242"/>
    </source>
</evidence>
<dbReference type="EMBL" id="AAGW02025885">
    <property type="status" value="NOT_ANNOTATED_CDS"/>
    <property type="molecule type" value="Genomic_DNA"/>
</dbReference>
<comment type="similarity">
    <text evidence="2 8">Belongs to the snRNP core protein family.</text>
</comment>
<dbReference type="Proteomes" id="UP000001811">
    <property type="component" value="Chromosome 16"/>
</dbReference>
<evidence type="ECO:0000256" key="9">
    <source>
        <dbReference type="SAM" id="MobiDB-lite"/>
    </source>
</evidence>
<evidence type="ECO:0000256" key="3">
    <source>
        <dbReference type="ARBA" id="ARBA00022490"/>
    </source>
</evidence>
<keyword evidence="7 8" id="KW-0687">Ribonucleoprotein</keyword>
<gene>
    <name evidence="8" type="primary">SNRPD2</name>
</gene>
<evidence type="ECO:0000313" key="10">
    <source>
        <dbReference type="Ensembl" id="ENSOCUP00000033211.1"/>
    </source>
</evidence>
<evidence type="ECO:0000256" key="2">
    <source>
        <dbReference type="ARBA" id="ARBA00008146"/>
    </source>
</evidence>
<comment type="subcellular location">
    <subcellularLocation>
        <location evidence="8">Cytoplasm</location>
        <location evidence="8">Cytosol</location>
    </subcellularLocation>
    <subcellularLocation>
        <location evidence="1 8">Nucleus</location>
    </subcellularLocation>
    <text evidence="8">SMN-mediated assembly into core snRNPs occurs in the cytosol before SMN-mediated transport to the nucleus to be included in spliceosomes.</text>
</comment>
<dbReference type="Ensembl" id="ENSOCUT00000029317.2">
    <property type="protein sequence ID" value="ENSOCUP00000033211.1"/>
    <property type="gene ID" value="ENSOCUG00000022544.2"/>
</dbReference>
<dbReference type="SUPFAM" id="SSF50182">
    <property type="entry name" value="Sm-like ribonucleoproteins"/>
    <property type="match status" value="1"/>
</dbReference>
<dbReference type="InParanoid" id="A0A5F9CHS4"/>
<feature type="compositionally biased region" description="Basic and acidic residues" evidence="9">
    <location>
        <begin position="17"/>
        <end position="27"/>
    </location>
</feature>
<dbReference type="AlphaFoldDB" id="A0A5F9CHS4"/>
<keyword evidence="11" id="KW-1185">Reference proteome</keyword>
<keyword evidence="6 8" id="KW-0539">Nucleus</keyword>
<reference evidence="10 11" key="1">
    <citation type="journal article" date="2011" name="Nature">
        <title>A high-resolution map of human evolutionary constraint using 29 mammals.</title>
        <authorList>
            <person name="Lindblad-Toh K."/>
            <person name="Garber M."/>
            <person name="Zuk O."/>
            <person name="Lin M.F."/>
            <person name="Parker B.J."/>
            <person name="Washietl S."/>
            <person name="Kheradpour P."/>
            <person name="Ernst J."/>
            <person name="Jordan G."/>
            <person name="Mauceli E."/>
            <person name="Ward L.D."/>
            <person name="Lowe C.B."/>
            <person name="Holloway A.K."/>
            <person name="Clamp M."/>
            <person name="Gnerre S."/>
            <person name="Alfoldi J."/>
            <person name="Beal K."/>
            <person name="Chang J."/>
            <person name="Clawson H."/>
            <person name="Cuff J."/>
            <person name="Di Palma F."/>
            <person name="Fitzgerald S."/>
            <person name="Flicek P."/>
            <person name="Guttman M."/>
            <person name="Hubisz M.J."/>
            <person name="Jaffe D.B."/>
            <person name="Jungreis I."/>
            <person name="Kent W.J."/>
            <person name="Kostka D."/>
            <person name="Lara M."/>
            <person name="Martins A.L."/>
            <person name="Massingham T."/>
            <person name="Moltke I."/>
            <person name="Raney B.J."/>
            <person name="Rasmussen M.D."/>
            <person name="Robinson J."/>
            <person name="Stark A."/>
            <person name="Vilella A.J."/>
            <person name="Wen J."/>
            <person name="Xie X."/>
            <person name="Zody M.C."/>
            <person name="Baldwin J."/>
            <person name="Bloom T."/>
            <person name="Chin C.W."/>
            <person name="Heiman D."/>
            <person name="Nicol R."/>
            <person name="Nusbaum C."/>
            <person name="Young S."/>
            <person name="Wilkinson J."/>
            <person name="Worley K.C."/>
            <person name="Kovar C.L."/>
            <person name="Muzny D.M."/>
            <person name="Gibbs R.A."/>
            <person name="Cree A."/>
            <person name="Dihn H.H."/>
            <person name="Fowler G."/>
            <person name="Jhangiani S."/>
            <person name="Joshi V."/>
            <person name="Lee S."/>
            <person name="Lewis L.R."/>
            <person name="Nazareth L.V."/>
            <person name="Okwuonu G."/>
            <person name="Santibanez J."/>
            <person name="Warren W.C."/>
            <person name="Mardis E.R."/>
            <person name="Weinstock G.M."/>
            <person name="Wilson R.K."/>
            <person name="Delehaunty K."/>
            <person name="Dooling D."/>
            <person name="Fronik C."/>
            <person name="Fulton L."/>
            <person name="Fulton B."/>
            <person name="Graves T."/>
            <person name="Minx P."/>
            <person name="Sodergren E."/>
            <person name="Birney E."/>
            <person name="Margulies E.H."/>
            <person name="Herrero J."/>
            <person name="Green E.D."/>
            <person name="Haussler D."/>
            <person name="Siepel A."/>
            <person name="Goldman N."/>
            <person name="Pollard K.S."/>
            <person name="Pedersen J.S."/>
            <person name="Lander E.S."/>
            <person name="Kellis M."/>
        </authorList>
    </citation>
    <scope>NUCLEOTIDE SEQUENCE [LARGE SCALE GENOMIC DNA]</scope>
    <source>
        <strain evidence="10 11">Thorbecke inbred</strain>
    </source>
</reference>
<reference evidence="10" key="2">
    <citation type="submission" date="2025-08" db="UniProtKB">
        <authorList>
            <consortium name="Ensembl"/>
        </authorList>
    </citation>
    <scope>IDENTIFICATION</scope>
    <source>
        <strain evidence="10">Thorbecke</strain>
    </source>
</reference>
<evidence type="ECO:0000256" key="8">
    <source>
        <dbReference type="RuleBase" id="RU365051"/>
    </source>
</evidence>
<dbReference type="PANTHER" id="PTHR12777">
    <property type="entry name" value="SMALL NUCLEAR RIBONUCLEOPROTEIN SM D2"/>
    <property type="match status" value="1"/>
</dbReference>
<dbReference type="STRING" id="9986.ENSOCUP00000033211"/>
<accession>A0A5F9CHS4</accession>
<evidence type="ECO:0000256" key="7">
    <source>
        <dbReference type="ARBA" id="ARBA00023274"/>
    </source>
</evidence>
<dbReference type="GeneTree" id="ENSGT01030000238480"/>
<evidence type="ECO:0000256" key="1">
    <source>
        <dbReference type="ARBA" id="ARBA00004123"/>
    </source>
</evidence>
<keyword evidence="5 8" id="KW-0508">mRNA splicing</keyword>
<evidence type="ECO:0000256" key="4">
    <source>
        <dbReference type="ARBA" id="ARBA00022664"/>
    </source>
</evidence>
<dbReference type="GO" id="GO:0005829">
    <property type="term" value="C:cytosol"/>
    <property type="evidence" value="ECO:0007669"/>
    <property type="project" value="UniProtKB-SubCell"/>
</dbReference>
<feature type="region of interest" description="Disordered" evidence="9">
    <location>
        <begin position="1"/>
        <end position="27"/>
    </location>
</feature>
<evidence type="ECO:0000256" key="5">
    <source>
        <dbReference type="ARBA" id="ARBA00023187"/>
    </source>
</evidence>
<dbReference type="InterPro" id="IPR027248">
    <property type="entry name" value="Sm_D2"/>
</dbReference>
<organism evidence="10 11">
    <name type="scientific">Oryctolagus cuniculus</name>
    <name type="common">Rabbit</name>
    <dbReference type="NCBI Taxonomy" id="9986"/>
    <lineage>
        <taxon>Eukaryota</taxon>
        <taxon>Metazoa</taxon>
        <taxon>Chordata</taxon>
        <taxon>Craniata</taxon>
        <taxon>Vertebrata</taxon>
        <taxon>Euteleostomi</taxon>
        <taxon>Mammalia</taxon>
        <taxon>Eutheria</taxon>
        <taxon>Euarchontoglires</taxon>
        <taxon>Glires</taxon>
        <taxon>Lagomorpha</taxon>
        <taxon>Leporidae</taxon>
        <taxon>Oryctolagus</taxon>
    </lineage>
</organism>
<proteinExistence type="inferred from homology"/>
<name>A0A5F9CHS4_RABIT</name>
<keyword evidence="4 8" id="KW-0507">mRNA processing</keyword>
<dbReference type="SMR" id="A0A5F9CHS4"/>
<dbReference type="GO" id="GO:0006397">
    <property type="term" value="P:mRNA processing"/>
    <property type="evidence" value="ECO:0007669"/>
    <property type="project" value="UniProtKB-KW"/>
</dbReference>
<dbReference type="Bgee" id="ENSOCUG00000022544">
    <property type="expression patterns" value="Expressed in ovary and 1 other cell type or tissue"/>
</dbReference>
<reference evidence="10" key="3">
    <citation type="submission" date="2025-09" db="UniProtKB">
        <authorList>
            <consortium name="Ensembl"/>
        </authorList>
    </citation>
    <scope>IDENTIFICATION</scope>
    <source>
        <strain evidence="10">Thorbecke</strain>
    </source>
</reference>
<protein>
    <recommendedName>
        <fullName evidence="8">Small nuclear ribonucleoprotein Sm D2</fullName>
        <shortName evidence="8">Sm-D2</shortName>
    </recommendedName>
    <alternativeName>
        <fullName evidence="8">snRNP core protein D2</fullName>
    </alternativeName>
</protein>
<comment type="function">
    <text evidence="8">Plays a role in pre-mRNA splicing as a core component of the spliceosomal U1, U2, U4 and U5 small nuclear ribonucleoproteins (snRNPs), the building blocks of the spliceosome. Component of both the pre-catalytic spliceosome B complex and activated spliceosome C complexes. As a component of the minor spliceosome, involved in the splicing of U12-type introns in pre-mRNAs.</text>
</comment>